<dbReference type="GO" id="GO:0047936">
    <property type="term" value="F:glucose 1-dehydrogenase [NAD(P)+] activity"/>
    <property type="evidence" value="ECO:0007669"/>
    <property type="project" value="UniProtKB-EC"/>
</dbReference>
<evidence type="ECO:0000256" key="2">
    <source>
        <dbReference type="ARBA" id="ARBA00023002"/>
    </source>
</evidence>
<keyword evidence="4" id="KW-1185">Reference proteome</keyword>
<keyword evidence="2 3" id="KW-0560">Oxidoreductase</keyword>
<gene>
    <name evidence="3" type="ORF">EYC87_01975</name>
</gene>
<name>A0ABT3SQV1_9GAMM</name>
<comment type="caution">
    <text evidence="3">The sequence shown here is derived from an EMBL/GenBank/DDBJ whole genome shotgun (WGS) entry which is preliminary data.</text>
</comment>
<evidence type="ECO:0000256" key="1">
    <source>
        <dbReference type="ARBA" id="ARBA00006484"/>
    </source>
</evidence>
<proteinExistence type="inferred from homology"/>
<dbReference type="Proteomes" id="UP001143307">
    <property type="component" value="Unassembled WGS sequence"/>
</dbReference>
<dbReference type="PROSITE" id="PS00061">
    <property type="entry name" value="ADH_SHORT"/>
    <property type="match status" value="1"/>
</dbReference>
<dbReference type="RefSeq" id="WP_279251380.1">
    <property type="nucleotide sequence ID" value="NZ_SHNP01000001.1"/>
</dbReference>
<dbReference type="PRINTS" id="PR00081">
    <property type="entry name" value="GDHRDH"/>
</dbReference>
<organism evidence="3 4">
    <name type="scientific">Candidatus Seongchinamella marina</name>
    <dbReference type="NCBI Taxonomy" id="2518990"/>
    <lineage>
        <taxon>Bacteria</taxon>
        <taxon>Pseudomonadati</taxon>
        <taxon>Pseudomonadota</taxon>
        <taxon>Gammaproteobacteria</taxon>
        <taxon>Cellvibrionales</taxon>
        <taxon>Halieaceae</taxon>
        <taxon>Seongchinamella</taxon>
    </lineage>
</organism>
<evidence type="ECO:0000313" key="3">
    <source>
        <dbReference type="EMBL" id="MCX2972355.1"/>
    </source>
</evidence>
<dbReference type="EMBL" id="SHNP01000001">
    <property type="protein sequence ID" value="MCX2972355.1"/>
    <property type="molecule type" value="Genomic_DNA"/>
</dbReference>
<accession>A0ABT3SQV1</accession>
<dbReference type="SUPFAM" id="SSF51735">
    <property type="entry name" value="NAD(P)-binding Rossmann-fold domains"/>
    <property type="match status" value="1"/>
</dbReference>
<dbReference type="PANTHER" id="PTHR24321">
    <property type="entry name" value="DEHYDROGENASES, SHORT CHAIN"/>
    <property type="match status" value="1"/>
</dbReference>
<protein>
    <submittedName>
        <fullName evidence="3">Glucose 1-dehydrogenase</fullName>
        <ecNumber evidence="3">1.1.1.47</ecNumber>
    </submittedName>
</protein>
<dbReference type="EC" id="1.1.1.47" evidence="3"/>
<dbReference type="InterPro" id="IPR002347">
    <property type="entry name" value="SDR_fam"/>
</dbReference>
<dbReference type="Pfam" id="PF13561">
    <property type="entry name" value="adh_short_C2"/>
    <property type="match status" value="1"/>
</dbReference>
<reference evidence="3" key="1">
    <citation type="submission" date="2019-02" db="EMBL/GenBank/DDBJ databases">
        <authorList>
            <person name="Li S.-H."/>
        </authorList>
    </citation>
    <scope>NUCLEOTIDE SEQUENCE</scope>
    <source>
        <strain evidence="3">IMCC8485</strain>
    </source>
</reference>
<dbReference type="NCBIfam" id="NF005559">
    <property type="entry name" value="PRK07231.1"/>
    <property type="match status" value="1"/>
</dbReference>
<dbReference type="PANTHER" id="PTHR24321:SF8">
    <property type="entry name" value="ESTRADIOL 17-BETA-DEHYDROGENASE 8-RELATED"/>
    <property type="match status" value="1"/>
</dbReference>
<comment type="similarity">
    <text evidence="1">Belongs to the short-chain dehydrogenases/reductases (SDR) family.</text>
</comment>
<evidence type="ECO:0000313" key="4">
    <source>
        <dbReference type="Proteomes" id="UP001143307"/>
    </source>
</evidence>
<dbReference type="InterPro" id="IPR036291">
    <property type="entry name" value="NAD(P)-bd_dom_sf"/>
</dbReference>
<sequence>MNQESKVALVTGAASGLGEAIAQRLAADGMVVVVADIDMANAGRVAKALTASSISLKLDVTQEQDWVEAIAAIEQQFGRLDVLVNNAGITTMGTVEDLTLEAFKHEFSIDVDGTFLGCKHGIGLMKKNGGAIINMSSAAGIKASSLLCAYNAAKGAVTMLTKSVALHCAEQKNGIRCNSVHPGAIHTAIIDKTLAQSDDPEALMETFVASHPVGHLGKPSDIASIVSYLASNESGFATGAQFVVDGGMTL</sequence>
<dbReference type="PRINTS" id="PR00080">
    <property type="entry name" value="SDRFAMILY"/>
</dbReference>
<dbReference type="InterPro" id="IPR020904">
    <property type="entry name" value="Sc_DH/Rdtase_CS"/>
</dbReference>
<dbReference type="Gene3D" id="3.40.50.720">
    <property type="entry name" value="NAD(P)-binding Rossmann-like Domain"/>
    <property type="match status" value="1"/>
</dbReference>